<keyword evidence="3" id="KW-1185">Reference proteome</keyword>
<dbReference type="InterPro" id="IPR025347">
    <property type="entry name" value="DUF4251"/>
</dbReference>
<evidence type="ECO:0000256" key="1">
    <source>
        <dbReference type="SAM" id="SignalP"/>
    </source>
</evidence>
<evidence type="ECO:0000313" key="3">
    <source>
        <dbReference type="Proteomes" id="UP000294830"/>
    </source>
</evidence>
<dbReference type="Gene3D" id="2.40.128.410">
    <property type="match status" value="1"/>
</dbReference>
<comment type="caution">
    <text evidence="2">The sequence shown here is derived from an EMBL/GenBank/DDBJ whole genome shotgun (WGS) entry which is preliminary data.</text>
</comment>
<dbReference type="RefSeq" id="WP_131837689.1">
    <property type="nucleotide sequence ID" value="NZ_SLWB01000001.1"/>
</dbReference>
<dbReference type="Pfam" id="PF14059">
    <property type="entry name" value="DUF4251"/>
    <property type="match status" value="1"/>
</dbReference>
<dbReference type="EMBL" id="SLWB01000001">
    <property type="protein sequence ID" value="TCN72901.1"/>
    <property type="molecule type" value="Genomic_DNA"/>
</dbReference>
<sequence>MKLKQLAATLALAVLPAISLLAQEDFRELTPQERRELRQKEQQQLDSASYAKAVEALSAQNWVLEAYTIQGQRGNLYHVNSTLNFVMVEDETATLQLSSPLRAGYSALNSVTVEGRIRDYQITTDKKGYVNVSFMVIGYAINADIRVSLYPNTNRAEASISPNTWGRRITYRGFIVPLEDSSVYKGMPR</sequence>
<feature type="signal peptide" evidence="1">
    <location>
        <begin position="1"/>
        <end position="22"/>
    </location>
</feature>
<dbReference type="OrthoDB" id="982410at2"/>
<accession>A0A4V2RQW1</accession>
<dbReference type="Proteomes" id="UP000294830">
    <property type="component" value="Unassembled WGS sequence"/>
</dbReference>
<feature type="chain" id="PRO_5020950028" evidence="1">
    <location>
        <begin position="23"/>
        <end position="189"/>
    </location>
</feature>
<evidence type="ECO:0000313" key="2">
    <source>
        <dbReference type="EMBL" id="TCN72901.1"/>
    </source>
</evidence>
<proteinExistence type="predicted"/>
<name>A0A4V2RQW1_9BACT</name>
<reference evidence="2 3" key="1">
    <citation type="submission" date="2019-03" db="EMBL/GenBank/DDBJ databases">
        <title>Genomic Encyclopedia of Archaeal and Bacterial Type Strains, Phase II (KMG-II): from individual species to whole genera.</title>
        <authorList>
            <person name="Goeker M."/>
        </authorList>
    </citation>
    <scope>NUCLEOTIDE SEQUENCE [LARGE SCALE GENOMIC DNA]</scope>
    <source>
        <strain evidence="2 3">RL-C</strain>
    </source>
</reference>
<dbReference type="AlphaFoldDB" id="A0A4V2RQW1"/>
<gene>
    <name evidence="2" type="ORF">CLV25_101119</name>
</gene>
<keyword evidence="1" id="KW-0732">Signal</keyword>
<organism evidence="2 3">
    <name type="scientific">Acetobacteroides hydrogenigenes</name>
    <dbReference type="NCBI Taxonomy" id="979970"/>
    <lineage>
        <taxon>Bacteria</taxon>
        <taxon>Pseudomonadati</taxon>
        <taxon>Bacteroidota</taxon>
        <taxon>Bacteroidia</taxon>
        <taxon>Bacteroidales</taxon>
        <taxon>Rikenellaceae</taxon>
        <taxon>Acetobacteroides</taxon>
    </lineage>
</organism>
<protein>
    <submittedName>
        <fullName evidence="2">Uncharacterized protein DUF4251</fullName>
    </submittedName>
</protein>